<evidence type="ECO:0000256" key="11">
    <source>
        <dbReference type="ARBA" id="ARBA00023211"/>
    </source>
</evidence>
<dbReference type="PANTHER" id="PTHR10656:SF42">
    <property type="entry name" value="CYCLIC GMP-AMP SYNTHASE-LIKE PROTEIN-RELATED"/>
    <property type="match status" value="1"/>
</dbReference>
<dbReference type="GO" id="GO:0005525">
    <property type="term" value="F:GTP binding"/>
    <property type="evidence" value="ECO:0007669"/>
    <property type="project" value="UniProtKB-KW"/>
</dbReference>
<keyword evidence="8" id="KW-0067">ATP-binding</keyword>
<dbReference type="GeneID" id="113495269"/>
<evidence type="ECO:0000256" key="4">
    <source>
        <dbReference type="ARBA" id="ARBA00022679"/>
    </source>
</evidence>
<feature type="compositionally biased region" description="Polar residues" evidence="12">
    <location>
        <begin position="68"/>
        <end position="96"/>
    </location>
</feature>
<evidence type="ECO:0000313" key="18">
    <source>
        <dbReference type="RefSeq" id="XP_026729732.1"/>
    </source>
</evidence>
<accession>A0A7E5VN75</accession>
<organism evidence="16 18">
    <name type="scientific">Trichoplusia ni</name>
    <name type="common">Cabbage looper</name>
    <dbReference type="NCBI Taxonomy" id="7111"/>
    <lineage>
        <taxon>Eukaryota</taxon>
        <taxon>Metazoa</taxon>
        <taxon>Ecdysozoa</taxon>
        <taxon>Arthropoda</taxon>
        <taxon>Hexapoda</taxon>
        <taxon>Insecta</taxon>
        <taxon>Pterygota</taxon>
        <taxon>Neoptera</taxon>
        <taxon>Endopterygota</taxon>
        <taxon>Lepidoptera</taxon>
        <taxon>Glossata</taxon>
        <taxon>Ditrysia</taxon>
        <taxon>Noctuoidea</taxon>
        <taxon>Noctuidae</taxon>
        <taxon>Plusiinae</taxon>
        <taxon>Trichoplusia</taxon>
    </lineage>
</organism>
<dbReference type="GO" id="GO:0046872">
    <property type="term" value="F:metal ion binding"/>
    <property type="evidence" value="ECO:0007669"/>
    <property type="project" value="UniProtKB-KW"/>
</dbReference>
<feature type="domain" description="Mab-21-like HhH/H2TH-like" evidence="15">
    <location>
        <begin position="403"/>
        <end position="492"/>
    </location>
</feature>
<dbReference type="PANTHER" id="PTHR10656">
    <property type="entry name" value="CELL FATE DETERMINING PROTEIN MAB21-RELATED"/>
    <property type="match status" value="1"/>
</dbReference>
<dbReference type="Pfam" id="PF20266">
    <property type="entry name" value="Mab-21_C"/>
    <property type="match status" value="1"/>
</dbReference>
<keyword evidence="16" id="KW-1185">Reference proteome</keyword>
<keyword evidence="7" id="KW-0547">Nucleotide-binding</keyword>
<keyword evidence="6" id="KW-0479">Metal-binding</keyword>
<proteinExistence type="inferred from homology"/>
<feature type="domain" description="Mab-21-like nucleotidyltransferase" evidence="14">
    <location>
        <begin position="191"/>
        <end position="399"/>
    </location>
</feature>
<dbReference type="KEGG" id="tnl:113495269"/>
<evidence type="ECO:0000256" key="6">
    <source>
        <dbReference type="ARBA" id="ARBA00022723"/>
    </source>
</evidence>
<dbReference type="Gene3D" id="1.10.1410.40">
    <property type="match status" value="1"/>
</dbReference>
<evidence type="ECO:0000256" key="1">
    <source>
        <dbReference type="ARBA" id="ARBA00001936"/>
    </source>
</evidence>
<reference evidence="17 18" key="1">
    <citation type="submission" date="2025-04" db="UniProtKB">
        <authorList>
            <consortium name="RefSeq"/>
        </authorList>
    </citation>
    <scope>IDENTIFICATION</scope>
</reference>
<sequence length="531" mass="61216">MPNEDRNNTNRNNERDNQYSSYVAGAAMGLIGVAAGGALYYLTRSLMPTSRPAAQGNPPPEDQAPLRSATSRHSSTPRIQANPTASTSRKSDNDSISSYLSDLMNRISTSSGSPSVASSSVRIREVPPDNPVITNLNSLLSDIHVRYIKLKEFDLHYKVFDTIFQDLHKKMKEVDPYYRKYSSTVQFAGSHYDNLRIKKPDEFDMDIVIGLPLNIKTDAMNPTGSDILIEPTSAGFVQLKMGVQFQRLPMRDKEEWLINRAAYEWKDDSNYLLRSKFNDWFKSVVNKALNKFEVSGNRPLYYVEGVPYIIDKSESGPAMTLLISNKSRNFKLDVDLVPCLKFPEDRWPIGKSYRQIPQKCKKDYWMVVGKPNKESPSVLGQLRSWRLALHNQERELMHNSYNLRQAIRLVKKLRDSLGMKKIASYYIKTLFYWDVVEINDPEYWRRNNPATLFKLMVGKLHQALVVGKIPYFWNKDNNLIGNVDRKVLNEYLLKLVPLIDILDQPDKYKMVAKYLLTPEEFADYNRKFLHI</sequence>
<dbReference type="RefSeq" id="XP_026729731.1">
    <property type="nucleotide sequence ID" value="XM_026873930.1"/>
</dbReference>
<keyword evidence="11" id="KW-0464">Manganese</keyword>
<dbReference type="OrthoDB" id="6054650at2759"/>
<keyword evidence="5" id="KW-0548">Nucleotidyltransferase</keyword>
<name>A0A7E5VN75_TRINI</name>
<evidence type="ECO:0000259" key="15">
    <source>
        <dbReference type="Pfam" id="PF20266"/>
    </source>
</evidence>
<dbReference type="SMART" id="SM01265">
    <property type="entry name" value="Mab-21"/>
    <property type="match status" value="1"/>
</dbReference>
<comment type="cofactor">
    <cofactor evidence="2">
        <name>Mg(2+)</name>
        <dbReference type="ChEBI" id="CHEBI:18420"/>
    </cofactor>
</comment>
<dbReference type="Pfam" id="PF03281">
    <property type="entry name" value="Mab-21"/>
    <property type="match status" value="1"/>
</dbReference>
<dbReference type="RefSeq" id="XP_026729732.1">
    <property type="nucleotide sequence ID" value="XM_026873931.1"/>
</dbReference>
<keyword evidence="10" id="KW-0342">GTP-binding</keyword>
<evidence type="ECO:0000256" key="2">
    <source>
        <dbReference type="ARBA" id="ARBA00001946"/>
    </source>
</evidence>
<protein>
    <submittedName>
        <fullName evidence="17">Uncharacterized protein LOC113495269 isoform X1</fullName>
    </submittedName>
    <submittedName>
        <fullName evidence="18">Uncharacterized protein LOC113495269 isoform X2</fullName>
    </submittedName>
</protein>
<dbReference type="GO" id="GO:0016779">
    <property type="term" value="F:nucleotidyltransferase activity"/>
    <property type="evidence" value="ECO:0007669"/>
    <property type="project" value="UniProtKB-KW"/>
</dbReference>
<keyword evidence="13" id="KW-1133">Transmembrane helix</keyword>
<gene>
    <name evidence="17 18" type="primary">LOC113495269</name>
</gene>
<evidence type="ECO:0000256" key="3">
    <source>
        <dbReference type="ARBA" id="ARBA00008307"/>
    </source>
</evidence>
<evidence type="ECO:0000259" key="14">
    <source>
        <dbReference type="Pfam" id="PF03281"/>
    </source>
</evidence>
<evidence type="ECO:0000256" key="5">
    <source>
        <dbReference type="ARBA" id="ARBA00022695"/>
    </source>
</evidence>
<dbReference type="InterPro" id="IPR046906">
    <property type="entry name" value="Mab-21_HhH/H2TH-like"/>
</dbReference>
<dbReference type="InterPro" id="IPR046903">
    <property type="entry name" value="Mab-21-like_nuc_Trfase"/>
</dbReference>
<keyword evidence="4" id="KW-0808">Transferase</keyword>
<keyword evidence="9" id="KW-0460">Magnesium</keyword>
<evidence type="ECO:0000313" key="16">
    <source>
        <dbReference type="Proteomes" id="UP000322000"/>
    </source>
</evidence>
<dbReference type="GO" id="GO:0005524">
    <property type="term" value="F:ATP binding"/>
    <property type="evidence" value="ECO:0007669"/>
    <property type="project" value="UniProtKB-KW"/>
</dbReference>
<feature type="region of interest" description="Disordered" evidence="12">
    <location>
        <begin position="50"/>
        <end position="96"/>
    </location>
</feature>
<comment type="similarity">
    <text evidence="3">Belongs to the mab-21 family.</text>
</comment>
<evidence type="ECO:0000256" key="7">
    <source>
        <dbReference type="ARBA" id="ARBA00022741"/>
    </source>
</evidence>
<comment type="cofactor">
    <cofactor evidence="1">
        <name>Mn(2+)</name>
        <dbReference type="ChEBI" id="CHEBI:29035"/>
    </cofactor>
</comment>
<evidence type="ECO:0000256" key="13">
    <source>
        <dbReference type="SAM" id="Phobius"/>
    </source>
</evidence>
<feature type="transmembrane region" description="Helical" evidence="13">
    <location>
        <begin position="20"/>
        <end position="42"/>
    </location>
</feature>
<keyword evidence="13" id="KW-0812">Transmembrane</keyword>
<dbReference type="Proteomes" id="UP000322000">
    <property type="component" value="Chromosome 6"/>
</dbReference>
<evidence type="ECO:0000313" key="17">
    <source>
        <dbReference type="RefSeq" id="XP_026729731.1"/>
    </source>
</evidence>
<dbReference type="InterPro" id="IPR024810">
    <property type="entry name" value="MAB21L/cGLR"/>
</dbReference>
<keyword evidence="13" id="KW-0472">Membrane</keyword>
<dbReference type="Gene3D" id="3.30.460.90">
    <property type="match status" value="1"/>
</dbReference>
<dbReference type="AlphaFoldDB" id="A0A7E5VN75"/>
<evidence type="ECO:0000256" key="9">
    <source>
        <dbReference type="ARBA" id="ARBA00022842"/>
    </source>
</evidence>
<evidence type="ECO:0000256" key="12">
    <source>
        <dbReference type="SAM" id="MobiDB-lite"/>
    </source>
</evidence>
<evidence type="ECO:0000256" key="10">
    <source>
        <dbReference type="ARBA" id="ARBA00023134"/>
    </source>
</evidence>
<evidence type="ECO:0000256" key="8">
    <source>
        <dbReference type="ARBA" id="ARBA00022840"/>
    </source>
</evidence>